<evidence type="ECO:0000256" key="2">
    <source>
        <dbReference type="ARBA" id="ARBA00022801"/>
    </source>
</evidence>
<accession>A0ABW7N332</accession>
<gene>
    <name evidence="7" type="ORF">ACHKAR_00355</name>
</gene>
<dbReference type="EC" id="3.1.1.11" evidence="5"/>
<keyword evidence="8" id="KW-1185">Reference proteome</keyword>
<dbReference type="PANTHER" id="PTHR31321:SF57">
    <property type="entry name" value="PECTINESTERASE 53-RELATED"/>
    <property type="match status" value="1"/>
</dbReference>
<dbReference type="SUPFAM" id="SSF51126">
    <property type="entry name" value="Pectin lyase-like"/>
    <property type="match status" value="1"/>
</dbReference>
<comment type="catalytic activity">
    <reaction evidence="5">
        <text>[(1-&gt;4)-alpha-D-galacturonosyl methyl ester](n) + n H2O = [(1-&gt;4)-alpha-D-galacturonosyl](n) + n methanol + n H(+)</text>
        <dbReference type="Rhea" id="RHEA:22380"/>
        <dbReference type="Rhea" id="RHEA-COMP:14570"/>
        <dbReference type="Rhea" id="RHEA-COMP:14573"/>
        <dbReference type="ChEBI" id="CHEBI:15377"/>
        <dbReference type="ChEBI" id="CHEBI:15378"/>
        <dbReference type="ChEBI" id="CHEBI:17790"/>
        <dbReference type="ChEBI" id="CHEBI:140522"/>
        <dbReference type="ChEBI" id="CHEBI:140523"/>
        <dbReference type="EC" id="3.1.1.11"/>
    </reaction>
</comment>
<evidence type="ECO:0000313" key="8">
    <source>
        <dbReference type="Proteomes" id="UP001610063"/>
    </source>
</evidence>
<evidence type="ECO:0000256" key="1">
    <source>
        <dbReference type="ARBA" id="ARBA00008891"/>
    </source>
</evidence>
<evidence type="ECO:0000259" key="6">
    <source>
        <dbReference type="Pfam" id="PF01095"/>
    </source>
</evidence>
<reference evidence="7 8" key="1">
    <citation type="journal article" date="2013" name="Int. J. Syst. Evol. Microbiol.">
        <title>Marinoscillum luteum sp. nov., isolated from marine sediment.</title>
        <authorList>
            <person name="Cha I.T."/>
            <person name="Park S.J."/>
            <person name="Kim S.J."/>
            <person name="Kim J.G."/>
            <person name="Jung M.Y."/>
            <person name="Shin K.S."/>
            <person name="Kwon K.K."/>
            <person name="Yang S.H."/>
            <person name="Seo Y.S."/>
            <person name="Rhee S.K."/>
        </authorList>
    </citation>
    <scope>NUCLEOTIDE SEQUENCE [LARGE SCALE GENOMIC DNA]</scope>
    <source>
        <strain evidence="7 8">KCTC 23939</strain>
    </source>
</reference>
<comment type="caution">
    <text evidence="7">The sequence shown here is derived from an EMBL/GenBank/DDBJ whole genome shotgun (WGS) entry which is preliminary data.</text>
</comment>
<dbReference type="Proteomes" id="UP001610063">
    <property type="component" value="Unassembled WGS sequence"/>
</dbReference>
<feature type="domain" description="Pectinesterase catalytic" evidence="6">
    <location>
        <begin position="24"/>
        <end position="303"/>
    </location>
</feature>
<dbReference type="Pfam" id="PF01095">
    <property type="entry name" value="Pectinesterase"/>
    <property type="match status" value="1"/>
</dbReference>
<dbReference type="PROSITE" id="PS00800">
    <property type="entry name" value="PECTINESTERASE_1"/>
    <property type="match status" value="1"/>
</dbReference>
<sequence length="314" mass="35385">MRKLYLFTLIIVISFNGLAQYATEIVVDKSGQGDFTSIQEAIYSTKAFPEQDITIYIKNGVYREKVTIFSWNNKLTLKGESTDSTKIVWGDHFASINLGRNSTFHTFTLKVEANDVRLQNLTIINSSGPIGQAIALYLEGDRIQLINCSIQGHQDTVYTSGEGFRQYFKDCYISGTTDFIFGGATVIFENCTIVSRSNSYITAASTPKSSQFGMVFLKCRITKMDESVNKVYLGRPWRSYAKTAFIECYMENHILPVGWHNWGSTEKETTVSYAEYASKGPGAHMNERARWATILNPTTAANYQLEVIFNGWIP</sequence>
<dbReference type="InterPro" id="IPR000070">
    <property type="entry name" value="Pectinesterase_cat"/>
</dbReference>
<feature type="chain" id="PRO_5044950844" description="Pectinesterase" evidence="5">
    <location>
        <begin position="20"/>
        <end position="314"/>
    </location>
</feature>
<proteinExistence type="inferred from homology"/>
<dbReference type="RefSeq" id="WP_395415706.1">
    <property type="nucleotide sequence ID" value="NZ_JBIPKE010000005.1"/>
</dbReference>
<evidence type="ECO:0000256" key="5">
    <source>
        <dbReference type="RuleBase" id="RU000589"/>
    </source>
</evidence>
<feature type="active site" evidence="4">
    <location>
        <position position="178"/>
    </location>
</feature>
<name>A0ABW7N332_9BACT</name>
<dbReference type="InterPro" id="IPR012334">
    <property type="entry name" value="Pectin_lyas_fold"/>
</dbReference>
<dbReference type="PANTHER" id="PTHR31321">
    <property type="entry name" value="ACYL-COA THIOESTER HYDROLASE YBHC-RELATED"/>
    <property type="match status" value="1"/>
</dbReference>
<keyword evidence="3 5" id="KW-0063">Aspartyl esterase</keyword>
<feature type="signal peptide" evidence="5">
    <location>
        <begin position="1"/>
        <end position="19"/>
    </location>
</feature>
<comment type="pathway">
    <text evidence="5">Glycan metabolism; pectin degradation; 2-dehydro-3-deoxy-D-gluconate from pectin: step 1/5.</text>
</comment>
<keyword evidence="5" id="KW-0732">Signal</keyword>
<dbReference type="PROSITE" id="PS00503">
    <property type="entry name" value="PECTINESTERASE_2"/>
    <property type="match status" value="1"/>
</dbReference>
<dbReference type="InterPro" id="IPR011050">
    <property type="entry name" value="Pectin_lyase_fold/virulence"/>
</dbReference>
<organism evidence="7 8">
    <name type="scientific">Marinoscillum luteum</name>
    <dbReference type="NCBI Taxonomy" id="861051"/>
    <lineage>
        <taxon>Bacteria</taxon>
        <taxon>Pseudomonadati</taxon>
        <taxon>Bacteroidota</taxon>
        <taxon>Cytophagia</taxon>
        <taxon>Cytophagales</taxon>
        <taxon>Reichenbachiellaceae</taxon>
        <taxon>Marinoscillum</taxon>
    </lineage>
</organism>
<evidence type="ECO:0000313" key="7">
    <source>
        <dbReference type="EMBL" id="MFH6981862.1"/>
    </source>
</evidence>
<dbReference type="InterPro" id="IPR018040">
    <property type="entry name" value="Pectinesterase_Tyr_AS"/>
</dbReference>
<dbReference type="EMBL" id="JBIPKE010000005">
    <property type="protein sequence ID" value="MFH6981862.1"/>
    <property type="molecule type" value="Genomic_DNA"/>
</dbReference>
<dbReference type="Gene3D" id="2.160.20.10">
    <property type="entry name" value="Single-stranded right-handed beta-helix, Pectin lyase-like"/>
    <property type="match status" value="1"/>
</dbReference>
<dbReference type="InterPro" id="IPR033131">
    <property type="entry name" value="Pectinesterase_Asp_AS"/>
</dbReference>
<evidence type="ECO:0000256" key="4">
    <source>
        <dbReference type="PROSITE-ProRule" id="PRU10040"/>
    </source>
</evidence>
<keyword evidence="2 5" id="KW-0378">Hydrolase</keyword>
<comment type="similarity">
    <text evidence="1">Belongs to the pectinesterase family.</text>
</comment>
<evidence type="ECO:0000256" key="3">
    <source>
        <dbReference type="ARBA" id="ARBA00023085"/>
    </source>
</evidence>
<protein>
    <recommendedName>
        <fullName evidence="5">Pectinesterase</fullName>
        <ecNumber evidence="5">3.1.1.11</ecNumber>
    </recommendedName>
</protein>